<evidence type="ECO:0000256" key="4">
    <source>
        <dbReference type="RuleBase" id="RU003877"/>
    </source>
</evidence>
<dbReference type="OMA" id="SNVQWKS"/>
<protein>
    <submittedName>
        <fullName evidence="5">50S ribosomal protein L13, putative</fullName>
    </submittedName>
</protein>
<dbReference type="HAMAP" id="MF_01366">
    <property type="entry name" value="Ribosomal_uL13"/>
    <property type="match status" value="1"/>
</dbReference>
<dbReference type="OrthoDB" id="345572at2759"/>
<evidence type="ECO:0000256" key="3">
    <source>
        <dbReference type="ARBA" id="ARBA00023274"/>
    </source>
</evidence>
<dbReference type="GO" id="GO:0006412">
    <property type="term" value="P:translation"/>
    <property type="evidence" value="ECO:0007669"/>
    <property type="project" value="InterPro"/>
</dbReference>
<name>U6MBC1_EIMMA</name>
<gene>
    <name evidence="5" type="ORF">EMWEY_00024820</name>
</gene>
<dbReference type="Proteomes" id="UP000030763">
    <property type="component" value="Unassembled WGS sequence"/>
</dbReference>
<evidence type="ECO:0000313" key="5">
    <source>
        <dbReference type="EMBL" id="CDJ59769.1"/>
    </source>
</evidence>
<reference evidence="5" key="1">
    <citation type="submission" date="2013-10" db="EMBL/GenBank/DDBJ databases">
        <title>Genomic analysis of the causative agents of coccidiosis in chickens.</title>
        <authorList>
            <person name="Reid A.J."/>
            <person name="Blake D."/>
            <person name="Billington K."/>
            <person name="Browne H."/>
            <person name="Dunn M."/>
            <person name="Hung S."/>
            <person name="Kawahara F."/>
            <person name="Miranda-Saavedra D."/>
            <person name="Mourier T."/>
            <person name="Nagra H."/>
            <person name="Otto T.D."/>
            <person name="Rawlings N."/>
            <person name="Sanchez A."/>
            <person name="Sanders M."/>
            <person name="Subramaniam C."/>
            <person name="Tay Y."/>
            <person name="Dear P."/>
            <person name="Doerig C."/>
            <person name="Gruber A."/>
            <person name="Parkinson J."/>
            <person name="Shirley M."/>
            <person name="Wan K.L."/>
            <person name="Berriman M."/>
            <person name="Tomley F."/>
            <person name="Pain A."/>
        </authorList>
    </citation>
    <scope>NUCLEOTIDE SEQUENCE [LARGE SCALE GENOMIC DNA]</scope>
    <source>
        <strain evidence="5">Weybridge</strain>
    </source>
</reference>
<dbReference type="RefSeq" id="XP_013336414.1">
    <property type="nucleotide sequence ID" value="XM_013480960.1"/>
</dbReference>
<organism evidence="5 6">
    <name type="scientific">Eimeria maxima</name>
    <name type="common">Coccidian parasite</name>
    <dbReference type="NCBI Taxonomy" id="5804"/>
    <lineage>
        <taxon>Eukaryota</taxon>
        <taxon>Sar</taxon>
        <taxon>Alveolata</taxon>
        <taxon>Apicomplexa</taxon>
        <taxon>Conoidasida</taxon>
        <taxon>Coccidia</taxon>
        <taxon>Eucoccidiorida</taxon>
        <taxon>Eimeriorina</taxon>
        <taxon>Eimeriidae</taxon>
        <taxon>Eimeria</taxon>
    </lineage>
</organism>
<dbReference type="PANTHER" id="PTHR11545:SF41">
    <property type="entry name" value="50S RIBOSOMAL PROTEIN L13, CHLOROPLASTIC"/>
    <property type="match status" value="1"/>
</dbReference>
<dbReference type="AlphaFoldDB" id="U6MBC1"/>
<dbReference type="NCBIfam" id="TIGR01066">
    <property type="entry name" value="rplM_bact"/>
    <property type="match status" value="1"/>
</dbReference>
<dbReference type="SUPFAM" id="SSF52161">
    <property type="entry name" value="Ribosomal protein L13"/>
    <property type="match status" value="1"/>
</dbReference>
<proteinExistence type="inferred from homology"/>
<dbReference type="VEuPathDB" id="ToxoDB:EMWEY_00024820"/>
<dbReference type="Pfam" id="PF00572">
    <property type="entry name" value="Ribosomal_L13"/>
    <property type="match status" value="1"/>
</dbReference>
<comment type="similarity">
    <text evidence="1 4">Belongs to the universal ribosomal protein uL13 family.</text>
</comment>
<dbReference type="CDD" id="cd00392">
    <property type="entry name" value="Ribosomal_L13"/>
    <property type="match status" value="1"/>
</dbReference>
<dbReference type="Gene3D" id="3.90.1180.10">
    <property type="entry name" value="Ribosomal protein L13"/>
    <property type="match status" value="1"/>
</dbReference>
<dbReference type="EMBL" id="HG720814">
    <property type="protein sequence ID" value="CDJ59769.1"/>
    <property type="molecule type" value="Genomic_DNA"/>
</dbReference>
<dbReference type="GeneID" id="25336468"/>
<accession>U6MBC1</accession>
<dbReference type="GO" id="GO:0005762">
    <property type="term" value="C:mitochondrial large ribosomal subunit"/>
    <property type="evidence" value="ECO:0007669"/>
    <property type="project" value="TreeGrafter"/>
</dbReference>
<keyword evidence="3 4" id="KW-0687">Ribonucleoprotein</keyword>
<evidence type="ECO:0000313" key="6">
    <source>
        <dbReference type="Proteomes" id="UP000030763"/>
    </source>
</evidence>
<dbReference type="InterPro" id="IPR005822">
    <property type="entry name" value="Ribosomal_uL13"/>
</dbReference>
<dbReference type="PROSITE" id="PS00783">
    <property type="entry name" value="RIBOSOMAL_L13"/>
    <property type="match status" value="1"/>
</dbReference>
<dbReference type="GO" id="GO:0003735">
    <property type="term" value="F:structural constituent of ribosome"/>
    <property type="evidence" value="ECO:0007669"/>
    <property type="project" value="InterPro"/>
</dbReference>
<sequence length="240" mass="27163">MEWFRLSCRRLFATSYAKSSYHEGSINPFADVQWIARPFMKRNMPRDHVLAKPHRSLKAVTMLDEETRNHWHIIDAKGKSVGGLAAQICRLLQGKHRVDYSPLKVSGDSVVVVNAIHVKFSGHTWDTKVYKFPRKTHPGGPKVLTAKTIMARNPSMILNLAVKRMLPNNRLRQLFYRKLFVYPGAIHPHWQLPQVVVPAVPPPEAPNCPFSVKLASPEEAARRIKALSDLQASVVAEVHS</sequence>
<keyword evidence="6" id="KW-1185">Reference proteome</keyword>
<dbReference type="GO" id="GO:0003729">
    <property type="term" value="F:mRNA binding"/>
    <property type="evidence" value="ECO:0007669"/>
    <property type="project" value="TreeGrafter"/>
</dbReference>
<dbReference type="PANTHER" id="PTHR11545">
    <property type="entry name" value="RIBOSOMAL PROTEIN L13"/>
    <property type="match status" value="1"/>
</dbReference>
<evidence type="ECO:0000256" key="2">
    <source>
        <dbReference type="ARBA" id="ARBA00022980"/>
    </source>
</evidence>
<dbReference type="InterPro" id="IPR036899">
    <property type="entry name" value="Ribosomal_uL13_sf"/>
</dbReference>
<dbReference type="InterPro" id="IPR023563">
    <property type="entry name" value="Ribosomal_uL13_CS"/>
</dbReference>
<reference evidence="5" key="2">
    <citation type="submission" date="2013-10" db="EMBL/GenBank/DDBJ databases">
        <authorList>
            <person name="Aslett M."/>
        </authorList>
    </citation>
    <scope>NUCLEOTIDE SEQUENCE [LARGE SCALE GENOMIC DNA]</scope>
    <source>
        <strain evidence="5">Weybridge</strain>
    </source>
</reference>
<evidence type="ECO:0000256" key="1">
    <source>
        <dbReference type="ARBA" id="ARBA00006227"/>
    </source>
</evidence>
<dbReference type="InterPro" id="IPR005823">
    <property type="entry name" value="Ribosomal_uL13_bac-type"/>
</dbReference>
<dbReference type="GO" id="GO:0017148">
    <property type="term" value="P:negative regulation of translation"/>
    <property type="evidence" value="ECO:0007669"/>
    <property type="project" value="TreeGrafter"/>
</dbReference>
<keyword evidence="2 4" id="KW-0689">Ribosomal protein</keyword>